<feature type="compositionally biased region" description="Basic and acidic residues" evidence="8">
    <location>
        <begin position="1134"/>
        <end position="1146"/>
    </location>
</feature>
<organism evidence="11 12">
    <name type="scientific">Habropoda laboriosa</name>
    <dbReference type="NCBI Taxonomy" id="597456"/>
    <lineage>
        <taxon>Eukaryota</taxon>
        <taxon>Metazoa</taxon>
        <taxon>Ecdysozoa</taxon>
        <taxon>Arthropoda</taxon>
        <taxon>Hexapoda</taxon>
        <taxon>Insecta</taxon>
        <taxon>Pterygota</taxon>
        <taxon>Neoptera</taxon>
        <taxon>Endopterygota</taxon>
        <taxon>Hymenoptera</taxon>
        <taxon>Apocrita</taxon>
        <taxon>Aculeata</taxon>
        <taxon>Apoidea</taxon>
        <taxon>Anthophila</taxon>
        <taxon>Apidae</taxon>
        <taxon>Habropoda</taxon>
    </lineage>
</organism>
<evidence type="ECO:0000256" key="7">
    <source>
        <dbReference type="ARBA" id="ARBA00023180"/>
    </source>
</evidence>
<name>A0A0L7R1S3_9HYME</name>
<evidence type="ECO:0000313" key="11">
    <source>
        <dbReference type="EMBL" id="KOC64815.1"/>
    </source>
</evidence>
<feature type="chain" id="PRO_5005574992" description="Glutamate receptor delta-2 subunit" evidence="10">
    <location>
        <begin position="21"/>
        <end position="1178"/>
    </location>
</feature>
<dbReference type="Gene3D" id="3.40.190.10">
    <property type="entry name" value="Periplasmic binding protein-like II"/>
    <property type="match status" value="1"/>
</dbReference>
<evidence type="ECO:0000256" key="5">
    <source>
        <dbReference type="ARBA" id="ARBA00023136"/>
    </source>
</evidence>
<feature type="transmembrane region" description="Helical" evidence="9">
    <location>
        <begin position="639"/>
        <end position="658"/>
    </location>
</feature>
<dbReference type="SUPFAM" id="SSF58113">
    <property type="entry name" value="Apolipoprotein A-I"/>
    <property type="match status" value="1"/>
</dbReference>
<keyword evidence="4 9" id="KW-1133">Transmembrane helix</keyword>
<dbReference type="GO" id="GO:0005886">
    <property type="term" value="C:plasma membrane"/>
    <property type="evidence" value="ECO:0007669"/>
    <property type="project" value="UniProtKB-SubCell"/>
</dbReference>
<proteinExistence type="predicted"/>
<evidence type="ECO:0000313" key="12">
    <source>
        <dbReference type="Proteomes" id="UP000053825"/>
    </source>
</evidence>
<feature type="region of interest" description="Disordered" evidence="8">
    <location>
        <begin position="1109"/>
        <end position="1178"/>
    </location>
</feature>
<sequence length="1178" mass="136578">MIVKVLTVTVLLLQATTTSCKVQNQEKQFHKAVEYWTEALCTLQKTKTFVFHGIFLNSTKTLENFFDVLLQTTSDYCSAIVLLKIYSNKPNFRQDASSNVVNSNTRRNNVVTRRYTRTEECNVVEKRTIRSLMSVSNVLHQKWNVGGDWRRKDERYIDMWTVNVIFLGDSDSFEKLLNSGTLFEWNSREHFIVLAVWNDLLEELNDRRPMIDRTLRKLWLEHHIQNVLFDEPLSRRHDSTLYMYDPFAVTGEGTWGQLESVDGTSKRQILRLLSLLTYQRTINFNGYLFNVSIFDQDQEGMKIRGKIDPRSIFASSGGYNGPSGILLGELVRKLNFTINVIEPNTTEMYGHQMENGTFSGAVGDVAYRRVVASFASFFVKRYVDDMSSIEFTTTVGFDQVCVIVPKAGKIPKGLRMFYIFESSVWLYILLSYILVYFTWYYVQLFSPTGLINPFAFNIFDEISRELSHTLGEISRQLSKSLDETSREQNNSLDEISRELSKSLDEISRQLSLTLDEISRQLSHTLDEISRQLSLTLDEISRQRSHTLGEISRELSNTLDEISRELSQSLDEISRELSLTLDEISRQLSHTLREISRELSKSLDETSREQSNSLDEISRGPSHTFDEISRDSKSKSNRQTTAFHVFFVCTGYPVTLPLTTSKRCLLLGILFSSITIVGIFNGILYKSFAKDMFYKDINNLAELDASGLPVGFLSYSTVDIFGTRNEPNLSRVSKSLQTKLIHLQRPIEMVAFHRNISGLLREQYFSLMHESLIDATGTHMLHLVTECPARFYLACLIPSNSFLRERLNIVIGRLNQAGLPTLWQKTTIQEKALKMKLNIQKDRKHEKQIFVAFQLCDLQICLFILATGLFSSTVVFFHEKEPNLFSRTSYESYDLERGPVFYEAYYPDSNEDSRSNYQEKFYFDRGTVLEKTYQLPSERLPYQENNVQLDNYQTRPDNYLQNDDRFTLETNTQPLDIKEISKIARRAISRDLENWNTIENYLDRAKYQDPVYRRRVVVPEQGYRLEQPIHGRDSVGGFRPIRYENQLPREQEVVQAVRTNEMNVASLKDTNPANSRSILDPYPTENIFAPRPQVINYIFSRKPEVTTENKVQSVSEAKETSETIPRNYGDNLIQDEIKKSEEDKDVKVTSIEVSEVPRHKTRHHHGEWPKRDYSRRHQS</sequence>
<feature type="signal peptide" evidence="10">
    <location>
        <begin position="1"/>
        <end position="20"/>
    </location>
</feature>
<evidence type="ECO:0000256" key="6">
    <source>
        <dbReference type="ARBA" id="ARBA00023170"/>
    </source>
</evidence>
<keyword evidence="12" id="KW-1185">Reference proteome</keyword>
<evidence type="ECO:0000256" key="9">
    <source>
        <dbReference type="SAM" id="Phobius"/>
    </source>
</evidence>
<feature type="region of interest" description="Disordered" evidence="8">
    <location>
        <begin position="602"/>
        <end position="632"/>
    </location>
</feature>
<reference evidence="11 12" key="1">
    <citation type="submission" date="2015-07" db="EMBL/GenBank/DDBJ databases">
        <title>The genome of Habropoda laboriosa.</title>
        <authorList>
            <person name="Pan H."/>
            <person name="Kapheim K."/>
        </authorList>
    </citation>
    <scope>NUCLEOTIDE SEQUENCE [LARGE SCALE GENOMIC DNA]</scope>
    <source>
        <strain evidence="11">0110345459</strain>
    </source>
</reference>
<keyword evidence="7" id="KW-0325">Glycoprotein</keyword>
<feature type="transmembrane region" description="Helical" evidence="9">
    <location>
        <begin position="848"/>
        <end position="876"/>
    </location>
</feature>
<feature type="transmembrane region" description="Helical" evidence="9">
    <location>
        <begin position="664"/>
        <end position="684"/>
    </location>
</feature>
<protein>
    <recommendedName>
        <fullName evidence="13">Glutamate receptor delta-2 subunit</fullName>
    </recommendedName>
</protein>
<evidence type="ECO:0000256" key="2">
    <source>
        <dbReference type="ARBA" id="ARBA00022475"/>
    </source>
</evidence>
<dbReference type="PANTHER" id="PTHR42643:SF38">
    <property type="entry name" value="IONOTROPIC RECEPTOR 100A"/>
    <property type="match status" value="1"/>
</dbReference>
<dbReference type="Gene3D" id="1.20.5.1230">
    <property type="entry name" value="Apolipoprotein A-I"/>
    <property type="match status" value="1"/>
</dbReference>
<dbReference type="SUPFAM" id="SSF53850">
    <property type="entry name" value="Periplasmic binding protein-like II"/>
    <property type="match status" value="1"/>
</dbReference>
<keyword evidence="5 9" id="KW-0472">Membrane</keyword>
<feature type="transmembrane region" description="Helical" evidence="9">
    <location>
        <begin position="424"/>
        <end position="442"/>
    </location>
</feature>
<gene>
    <name evidence="11" type="ORF">WH47_00318</name>
</gene>
<evidence type="ECO:0000256" key="10">
    <source>
        <dbReference type="SAM" id="SignalP"/>
    </source>
</evidence>
<evidence type="ECO:0000256" key="1">
    <source>
        <dbReference type="ARBA" id="ARBA00004651"/>
    </source>
</evidence>
<dbReference type="InterPro" id="IPR052192">
    <property type="entry name" value="Insect_Ionotropic_Sensory_Rcpt"/>
</dbReference>
<feature type="compositionally biased region" description="Basic and acidic residues" evidence="8">
    <location>
        <begin position="623"/>
        <end position="632"/>
    </location>
</feature>
<dbReference type="OrthoDB" id="7677471at2759"/>
<keyword evidence="2" id="KW-1003">Cell membrane</keyword>
<keyword evidence="3 9" id="KW-0812">Transmembrane</keyword>
<dbReference type="AlphaFoldDB" id="A0A0L7R1S3"/>
<dbReference type="PANTHER" id="PTHR42643">
    <property type="entry name" value="IONOTROPIC RECEPTOR 20A-RELATED"/>
    <property type="match status" value="1"/>
</dbReference>
<dbReference type="STRING" id="597456.A0A0L7R1S3"/>
<dbReference type="PROSITE" id="PS51257">
    <property type="entry name" value="PROKAR_LIPOPROTEIN"/>
    <property type="match status" value="1"/>
</dbReference>
<comment type="subcellular location">
    <subcellularLocation>
        <location evidence="1">Cell membrane</location>
        <topology evidence="1">Multi-pass membrane protein</topology>
    </subcellularLocation>
</comment>
<accession>A0A0L7R1S3</accession>
<keyword evidence="10" id="KW-0732">Signal</keyword>
<dbReference type="Proteomes" id="UP000053825">
    <property type="component" value="Unassembled WGS sequence"/>
</dbReference>
<keyword evidence="6" id="KW-0675">Receptor</keyword>
<evidence type="ECO:0000256" key="4">
    <source>
        <dbReference type="ARBA" id="ARBA00022989"/>
    </source>
</evidence>
<evidence type="ECO:0000256" key="3">
    <source>
        <dbReference type="ARBA" id="ARBA00022692"/>
    </source>
</evidence>
<dbReference type="EMBL" id="KQ414667">
    <property type="protein sequence ID" value="KOC64815.1"/>
    <property type="molecule type" value="Genomic_DNA"/>
</dbReference>
<evidence type="ECO:0008006" key="13">
    <source>
        <dbReference type="Google" id="ProtNLM"/>
    </source>
</evidence>
<evidence type="ECO:0000256" key="8">
    <source>
        <dbReference type="SAM" id="MobiDB-lite"/>
    </source>
</evidence>